<dbReference type="InterPro" id="IPR000485">
    <property type="entry name" value="AsnC-type_HTH_dom"/>
</dbReference>
<keyword evidence="3" id="KW-0804">Transcription</keyword>
<dbReference type="PRINTS" id="PR00033">
    <property type="entry name" value="HTHASNC"/>
</dbReference>
<sequence length="168" mass="19294">MESIVSKVLDQVDIQILDILQKQAHVSNAEIARRVNLSSPAVHTRIKRLENEGYISQQVAILNPEKLGFDLLCFVFISSNIHHSEKLDVLEEAFRQMPEVLECHCLTGEYDYLLKVANKDRRDLQTFIRKLNKLGITKIQTSLGLREIKYSSVLPIWDGDEVDEGKFE</sequence>
<dbReference type="CDD" id="cd00090">
    <property type="entry name" value="HTH_ARSR"/>
    <property type="match status" value="1"/>
</dbReference>
<keyword evidence="2" id="KW-0238">DNA-binding</keyword>
<dbReference type="Pfam" id="PF01037">
    <property type="entry name" value="AsnC_trans_reg"/>
    <property type="match status" value="1"/>
</dbReference>
<protein>
    <submittedName>
        <fullName evidence="5">Lrp/AsnC family transcriptional regulator</fullName>
    </submittedName>
</protein>
<evidence type="ECO:0000256" key="1">
    <source>
        <dbReference type="ARBA" id="ARBA00023015"/>
    </source>
</evidence>
<dbReference type="InterPro" id="IPR019885">
    <property type="entry name" value="Tscrpt_reg_HTH_AsnC-type_CS"/>
</dbReference>
<gene>
    <name evidence="5" type="ORF">N7Z68_17505</name>
</gene>
<dbReference type="Proteomes" id="UP001148125">
    <property type="component" value="Unassembled WGS sequence"/>
</dbReference>
<evidence type="ECO:0000256" key="2">
    <source>
        <dbReference type="ARBA" id="ARBA00023125"/>
    </source>
</evidence>
<comment type="caution">
    <text evidence="5">The sequence shown here is derived from an EMBL/GenBank/DDBJ whole genome shotgun (WGS) entry which is preliminary data.</text>
</comment>
<reference evidence="5" key="1">
    <citation type="submission" date="2024-05" db="EMBL/GenBank/DDBJ databases">
        <title>Alkalihalobacillus sp. strain MEB203 novel alkaliphilic bacterium from Lonar Lake, India.</title>
        <authorList>
            <person name="Joshi A."/>
            <person name="Thite S."/>
            <person name="Mengade P."/>
        </authorList>
    </citation>
    <scope>NUCLEOTIDE SEQUENCE</scope>
    <source>
        <strain evidence="5">MEB 203</strain>
    </source>
</reference>
<dbReference type="InterPro" id="IPR036390">
    <property type="entry name" value="WH_DNA-bd_sf"/>
</dbReference>
<evidence type="ECO:0000313" key="5">
    <source>
        <dbReference type="EMBL" id="MDE5415159.1"/>
    </source>
</evidence>
<name>A0ABT5VI75_9BACI</name>
<dbReference type="InterPro" id="IPR019888">
    <property type="entry name" value="Tscrpt_reg_AsnC-like"/>
</dbReference>
<dbReference type="InterPro" id="IPR019887">
    <property type="entry name" value="Tscrpt_reg_AsnC/Lrp_C"/>
</dbReference>
<dbReference type="PANTHER" id="PTHR30154">
    <property type="entry name" value="LEUCINE-RESPONSIVE REGULATORY PROTEIN"/>
    <property type="match status" value="1"/>
</dbReference>
<dbReference type="InterPro" id="IPR011008">
    <property type="entry name" value="Dimeric_a/b-barrel"/>
</dbReference>
<dbReference type="PROSITE" id="PS50956">
    <property type="entry name" value="HTH_ASNC_2"/>
    <property type="match status" value="1"/>
</dbReference>
<organism evidence="5 6">
    <name type="scientific">Alkalihalobacterium chitinilyticum</name>
    <dbReference type="NCBI Taxonomy" id="2980103"/>
    <lineage>
        <taxon>Bacteria</taxon>
        <taxon>Bacillati</taxon>
        <taxon>Bacillota</taxon>
        <taxon>Bacilli</taxon>
        <taxon>Bacillales</taxon>
        <taxon>Bacillaceae</taxon>
        <taxon>Alkalihalobacterium</taxon>
    </lineage>
</organism>
<dbReference type="EMBL" id="JAOTPO010000013">
    <property type="protein sequence ID" value="MDE5415159.1"/>
    <property type="molecule type" value="Genomic_DNA"/>
</dbReference>
<dbReference type="Gene3D" id="3.30.70.920">
    <property type="match status" value="1"/>
</dbReference>
<keyword evidence="6" id="KW-1185">Reference proteome</keyword>
<evidence type="ECO:0000256" key="3">
    <source>
        <dbReference type="ARBA" id="ARBA00023163"/>
    </source>
</evidence>
<dbReference type="Pfam" id="PF13412">
    <property type="entry name" value="HTH_24"/>
    <property type="match status" value="1"/>
</dbReference>
<feature type="domain" description="HTH asnC-type" evidence="4">
    <location>
        <begin position="9"/>
        <end position="70"/>
    </location>
</feature>
<evidence type="ECO:0000259" key="4">
    <source>
        <dbReference type="PROSITE" id="PS50956"/>
    </source>
</evidence>
<dbReference type="InterPro" id="IPR036388">
    <property type="entry name" value="WH-like_DNA-bd_sf"/>
</dbReference>
<dbReference type="Gene3D" id="1.10.10.10">
    <property type="entry name" value="Winged helix-like DNA-binding domain superfamily/Winged helix DNA-binding domain"/>
    <property type="match status" value="1"/>
</dbReference>
<evidence type="ECO:0000313" key="6">
    <source>
        <dbReference type="Proteomes" id="UP001148125"/>
    </source>
</evidence>
<dbReference type="InterPro" id="IPR011991">
    <property type="entry name" value="ArsR-like_HTH"/>
</dbReference>
<dbReference type="PROSITE" id="PS00519">
    <property type="entry name" value="HTH_ASNC_1"/>
    <property type="match status" value="1"/>
</dbReference>
<dbReference type="SUPFAM" id="SSF54909">
    <property type="entry name" value="Dimeric alpha+beta barrel"/>
    <property type="match status" value="1"/>
</dbReference>
<accession>A0ABT5VI75</accession>
<dbReference type="SMART" id="SM00344">
    <property type="entry name" value="HTH_ASNC"/>
    <property type="match status" value="1"/>
</dbReference>
<keyword evidence="1" id="KW-0805">Transcription regulation</keyword>
<dbReference type="RefSeq" id="WP_275119762.1">
    <property type="nucleotide sequence ID" value="NZ_JAOTPO010000013.1"/>
</dbReference>
<proteinExistence type="predicted"/>
<dbReference type="PANTHER" id="PTHR30154:SF34">
    <property type="entry name" value="TRANSCRIPTIONAL REGULATOR AZLB"/>
    <property type="match status" value="1"/>
</dbReference>
<dbReference type="SUPFAM" id="SSF46785">
    <property type="entry name" value="Winged helix' DNA-binding domain"/>
    <property type="match status" value="1"/>
</dbReference>